<accession>A0A0B2VLC5</accession>
<dbReference type="EMBL" id="JPKZ01001370">
    <property type="protein sequence ID" value="KHN82413.1"/>
    <property type="molecule type" value="Genomic_DNA"/>
</dbReference>
<dbReference type="PANTHER" id="PTHR10625:SF1">
    <property type="entry name" value="HISTONE DEACETYLASE DOMAIN-CONTAINING PROTEIN"/>
    <property type="match status" value="1"/>
</dbReference>
<reference evidence="3 4" key="1">
    <citation type="submission" date="2014-11" db="EMBL/GenBank/DDBJ databases">
        <title>Genetic blueprint of the zoonotic pathogen Toxocara canis.</title>
        <authorList>
            <person name="Zhu X.-Q."/>
            <person name="Korhonen P.K."/>
            <person name="Cai H."/>
            <person name="Young N.D."/>
            <person name="Nejsum P."/>
            <person name="von Samson-Himmelstjerna G."/>
            <person name="Boag P.R."/>
            <person name="Tan P."/>
            <person name="Li Q."/>
            <person name="Min J."/>
            <person name="Yang Y."/>
            <person name="Wang X."/>
            <person name="Fang X."/>
            <person name="Hall R.S."/>
            <person name="Hofmann A."/>
            <person name="Sternberg P.W."/>
            <person name="Jex A.R."/>
            <person name="Gasser R.B."/>
        </authorList>
    </citation>
    <scope>NUCLEOTIDE SEQUENCE [LARGE SCALE GENOMIC DNA]</scope>
    <source>
        <strain evidence="3">PN_DK_2014</strain>
    </source>
</reference>
<dbReference type="Pfam" id="PF00850">
    <property type="entry name" value="Hist_deacetyl"/>
    <property type="match status" value="1"/>
</dbReference>
<organism evidence="3 4">
    <name type="scientific">Toxocara canis</name>
    <name type="common">Canine roundworm</name>
    <dbReference type="NCBI Taxonomy" id="6265"/>
    <lineage>
        <taxon>Eukaryota</taxon>
        <taxon>Metazoa</taxon>
        <taxon>Ecdysozoa</taxon>
        <taxon>Nematoda</taxon>
        <taxon>Chromadorea</taxon>
        <taxon>Rhabditida</taxon>
        <taxon>Spirurina</taxon>
        <taxon>Ascaridomorpha</taxon>
        <taxon>Ascaridoidea</taxon>
        <taxon>Toxocaridae</taxon>
        <taxon>Toxocara</taxon>
    </lineage>
</organism>
<keyword evidence="4" id="KW-1185">Reference proteome</keyword>
<protein>
    <submittedName>
        <fullName evidence="3">Histone deacetylase 10</fullName>
    </submittedName>
</protein>
<proteinExistence type="predicted"/>
<dbReference type="Gene3D" id="3.40.800.20">
    <property type="entry name" value="Histone deacetylase domain"/>
    <property type="match status" value="1"/>
</dbReference>
<dbReference type="SUPFAM" id="SSF52768">
    <property type="entry name" value="Arginase/deacetylase"/>
    <property type="match status" value="1"/>
</dbReference>
<dbReference type="InterPro" id="IPR000286">
    <property type="entry name" value="HDACs"/>
</dbReference>
<feature type="domain" description="Histone deacetylase" evidence="2">
    <location>
        <begin position="30"/>
        <end position="322"/>
    </location>
</feature>
<dbReference type="GO" id="GO:0040029">
    <property type="term" value="P:epigenetic regulation of gene expression"/>
    <property type="evidence" value="ECO:0007669"/>
    <property type="project" value="TreeGrafter"/>
</dbReference>
<dbReference type="PANTHER" id="PTHR10625">
    <property type="entry name" value="HISTONE DEACETYLASE HDAC1-RELATED"/>
    <property type="match status" value="1"/>
</dbReference>
<dbReference type="GO" id="GO:0000118">
    <property type="term" value="C:histone deacetylase complex"/>
    <property type="evidence" value="ECO:0007669"/>
    <property type="project" value="TreeGrafter"/>
</dbReference>
<dbReference type="InterPro" id="IPR037138">
    <property type="entry name" value="His_deacetylse_dom_sf"/>
</dbReference>
<dbReference type="STRING" id="6265.A0A0B2VLC5"/>
<evidence type="ECO:0000256" key="1">
    <source>
        <dbReference type="ARBA" id="ARBA00048287"/>
    </source>
</evidence>
<dbReference type="InterPro" id="IPR023801">
    <property type="entry name" value="His_deacetylse_dom"/>
</dbReference>
<dbReference type="InterPro" id="IPR023696">
    <property type="entry name" value="Ureohydrolase_dom_sf"/>
</dbReference>
<comment type="caution">
    <text evidence="3">The sequence shown here is derived from an EMBL/GenBank/DDBJ whole genome shotgun (WGS) entry which is preliminary data.</text>
</comment>
<sequence length="637" mass="73642">MSMAREAKFGYVYDEQMLLHRCGYDSTMLECPQRIELIYNRLQNDGLLQSAYKVPSRKAEDWELHLNHPKELIDSLESLKTEDEFEEFCKGYEILWLCPSSIHSARVAVGSTIDRSPSSKVKWIGNGFAIVRPPGHHSHCIHPQGYCIFNNVAIAAKYAVENLGLKKVLVVDIDYHCGNGTYQSLKNDERFLFVNFHAYHHGAFWPFESEYDYDSPANNHISIPLNASMNTAFDFMAAFQILVLPIAKEFEPELVLLSVGFDSAYGDQVVEIGNLGQAIKAHGYGHFARLLDKHWPNKILAVLEGGYLPESYVECASQMTKGLQRIPLPNISIEKSINTCMVQTIWNALCHHSKRWKSAATVISKLQQQQRIPLPNISIEKSINTCMVQTIWNALCHHSKRWKSAATVISKLQQQQIHNNLPSYTQPTERIFIGRKFRAIWDRVKELHVSRTRGWIPEEDINNDKQSRRKDAIRTIKAYIEIHNNLPSYTQPTERIFIGRKFRAIWDRVKELHVSRTRGWIPEEDVNNDKQSRRKDAIRTIKAYIEEYDYKEQCDELSEDMFMKKMLWTNASASEAYILSATPTITFYTEMMQCLESDHGIYLAINMATLREAEKRVPSSTNNDMRYKVSENDIKYR</sequence>
<dbReference type="Proteomes" id="UP000031036">
    <property type="component" value="Unassembled WGS sequence"/>
</dbReference>
<gene>
    <name evidence="3" type="primary">HDAC10</name>
    <name evidence="3" type="ORF">Tcan_06724</name>
</gene>
<comment type="catalytic activity">
    <reaction evidence="1">
        <text>N(6)-acetyl-L-lysyl-[histone] + H2O = L-lysyl-[histone] + acetate</text>
        <dbReference type="Rhea" id="RHEA:58196"/>
        <dbReference type="Rhea" id="RHEA-COMP:9845"/>
        <dbReference type="Rhea" id="RHEA-COMP:11338"/>
        <dbReference type="ChEBI" id="CHEBI:15377"/>
        <dbReference type="ChEBI" id="CHEBI:29969"/>
        <dbReference type="ChEBI" id="CHEBI:30089"/>
        <dbReference type="ChEBI" id="CHEBI:61930"/>
        <dbReference type="EC" id="3.5.1.98"/>
    </reaction>
</comment>
<name>A0A0B2VLC5_TOXCA</name>
<dbReference type="OrthoDB" id="424012at2759"/>
<evidence type="ECO:0000313" key="3">
    <source>
        <dbReference type="EMBL" id="KHN82413.1"/>
    </source>
</evidence>
<dbReference type="GO" id="GO:0141221">
    <property type="term" value="F:histone deacetylase activity, hydrolytic mechanism"/>
    <property type="evidence" value="ECO:0007669"/>
    <property type="project" value="UniProtKB-EC"/>
</dbReference>
<evidence type="ECO:0000259" key="2">
    <source>
        <dbReference type="Pfam" id="PF00850"/>
    </source>
</evidence>
<evidence type="ECO:0000313" key="4">
    <source>
        <dbReference type="Proteomes" id="UP000031036"/>
    </source>
</evidence>
<dbReference type="PRINTS" id="PR01270">
    <property type="entry name" value="HDASUPER"/>
</dbReference>
<dbReference type="AlphaFoldDB" id="A0A0B2VLC5"/>